<dbReference type="EMBL" id="VLKW01000012">
    <property type="protein sequence ID" value="TWI43534.1"/>
    <property type="molecule type" value="Genomic_DNA"/>
</dbReference>
<reference evidence="3 6" key="3">
    <citation type="submission" date="2019-12" db="EMBL/GenBank/DDBJ databases">
        <title>Draft Genome Sequences of Six Type Strains of the Genus Massilia.</title>
        <authorList>
            <person name="Miess H."/>
            <person name="Frediansyah A."/>
            <person name="Goeker M."/>
            <person name="Gross H."/>
        </authorList>
    </citation>
    <scope>NUCLEOTIDE SEQUENCE [LARGE SCALE GENOMIC DNA]</scope>
    <source>
        <strain evidence="3 6">DSM 26639</strain>
    </source>
</reference>
<dbReference type="Proteomes" id="UP000437862">
    <property type="component" value="Chromosome"/>
</dbReference>
<dbReference type="EMBL" id="CP046904">
    <property type="protein sequence ID" value="QGZ40345.1"/>
    <property type="molecule type" value="Genomic_DNA"/>
</dbReference>
<keyword evidence="6" id="KW-1185">Reference proteome</keyword>
<dbReference type="CDD" id="cd18722">
    <property type="entry name" value="PIN_NicB-like"/>
    <property type="match status" value="1"/>
</dbReference>
<proteinExistence type="predicted"/>
<dbReference type="AlphaFoldDB" id="A0A562PGF7"/>
<evidence type="ECO:0000313" key="5">
    <source>
        <dbReference type="Proteomes" id="UP000315112"/>
    </source>
</evidence>
<dbReference type="GO" id="GO:0004497">
    <property type="term" value="F:monooxygenase activity"/>
    <property type="evidence" value="ECO:0007669"/>
    <property type="project" value="UniProtKB-KW"/>
</dbReference>
<dbReference type="Proteomes" id="UP000315112">
    <property type="component" value="Unassembled WGS sequence"/>
</dbReference>
<evidence type="ECO:0000313" key="4">
    <source>
        <dbReference type="EMBL" id="TWI43534.1"/>
    </source>
</evidence>
<accession>A0A562PGF7</accession>
<evidence type="ECO:0000259" key="2">
    <source>
        <dbReference type="Pfam" id="PF09722"/>
    </source>
</evidence>
<dbReference type="Gene3D" id="3.40.50.1010">
    <property type="entry name" value="5'-nuclease"/>
    <property type="match status" value="1"/>
</dbReference>
<dbReference type="OrthoDB" id="428683at2"/>
<reference evidence="4" key="2">
    <citation type="submission" date="2019-07" db="EMBL/GenBank/DDBJ databases">
        <authorList>
            <person name="Whitman W."/>
            <person name="Huntemann M."/>
            <person name="Clum A."/>
            <person name="Pillay M."/>
            <person name="Palaniappan K."/>
            <person name="Varghese N."/>
            <person name="Mikhailova N."/>
            <person name="Stamatis D."/>
            <person name="Reddy T."/>
            <person name="Daum C."/>
            <person name="Shapiro N."/>
            <person name="Ivanova N."/>
            <person name="Kyrpides N."/>
            <person name="Woyke T."/>
        </authorList>
    </citation>
    <scope>NUCLEOTIDE SEQUENCE</scope>
    <source>
        <strain evidence="4">CGMCC 1.10685</strain>
    </source>
</reference>
<feature type="domain" description="Antitoxin Xre/MbcA/ParS-like toxin-binding" evidence="2">
    <location>
        <begin position="253"/>
        <end position="296"/>
    </location>
</feature>
<dbReference type="RefSeq" id="WP_145880588.1">
    <property type="nucleotide sequence ID" value="NZ_CP046904.1"/>
</dbReference>
<keyword evidence="4" id="KW-0503">Monooxygenase</keyword>
<feature type="domain" description="NYN" evidence="1">
    <location>
        <begin position="125"/>
        <end position="187"/>
    </location>
</feature>
<sequence length="307" mass="34261">MADAIVPTPVPLRTRVYIDGYNLYYGCLKGTPYKWLDLMALFEQQILPSSAPDSSVLLPLSIKYFTAKIKEQAAKALDSVSSQARYHTALRKRYHARIELIEGYYSLTQSKARLVDNAVPAKWARDCAQTLVWKLEEKQSDVNLALQAYHDAITGAVDQVVIVTNDTDIAPALKMIRTYSAVKIGLVVPTRPGLREPNDDLLKLAHWTRTHITDRELASAQLPRVVVGGKKPTIKPESWYARPDLIEQALMRAAAVVGSRGKAFNWLETPNRYFDNLAPIDLLDAEAGAARVMAYIADHERNSQDGT</sequence>
<evidence type="ECO:0000313" key="3">
    <source>
        <dbReference type="EMBL" id="QGZ40345.1"/>
    </source>
</evidence>
<dbReference type="InterPro" id="IPR024467">
    <property type="entry name" value="Xre/MbcA/ParS-like_toxin-bd"/>
</dbReference>
<evidence type="ECO:0000313" key="6">
    <source>
        <dbReference type="Proteomes" id="UP000437862"/>
    </source>
</evidence>
<dbReference type="InterPro" id="IPR021139">
    <property type="entry name" value="NYN"/>
</dbReference>
<gene>
    <name evidence="3" type="ORF">GO485_15640</name>
    <name evidence="4" type="ORF">IP92_05099</name>
</gene>
<organism evidence="4 5">
    <name type="scientific">Pseudoduganella flava</name>
    <dbReference type="NCBI Taxonomy" id="871742"/>
    <lineage>
        <taxon>Bacteria</taxon>
        <taxon>Pseudomonadati</taxon>
        <taxon>Pseudomonadota</taxon>
        <taxon>Betaproteobacteria</taxon>
        <taxon>Burkholderiales</taxon>
        <taxon>Oxalobacteraceae</taxon>
        <taxon>Telluria group</taxon>
        <taxon>Pseudoduganella</taxon>
    </lineage>
</organism>
<evidence type="ECO:0000259" key="1">
    <source>
        <dbReference type="Pfam" id="PF01936"/>
    </source>
</evidence>
<name>A0A562PGF7_9BURK</name>
<keyword evidence="4" id="KW-0560">Oxidoreductase</keyword>
<dbReference type="Pfam" id="PF09722">
    <property type="entry name" value="Xre_MbcA_ParS_C"/>
    <property type="match status" value="1"/>
</dbReference>
<dbReference type="Pfam" id="PF01936">
    <property type="entry name" value="NYN"/>
    <property type="match status" value="1"/>
</dbReference>
<protein>
    <submittedName>
        <fullName evidence="4">6-hydroxy-3-succinoylpyridine 3-monooxygenase</fullName>
    </submittedName>
    <submittedName>
        <fullName evidence="3">DUF2384 domain-containing protein</fullName>
    </submittedName>
</protein>
<reference evidence="4 5" key="1">
    <citation type="journal article" date="2015" name="Stand. Genomic Sci.">
        <title>Genomic Encyclopedia of Bacterial and Archaeal Type Strains, Phase III: the genomes of soil and plant-associated and newly described type strains.</title>
        <authorList>
            <person name="Whitman W.B."/>
            <person name="Woyke T."/>
            <person name="Klenk H.P."/>
            <person name="Zhou Y."/>
            <person name="Lilburn T.G."/>
            <person name="Beck B.J."/>
            <person name="De Vos P."/>
            <person name="Vandamme P."/>
            <person name="Eisen J.A."/>
            <person name="Garrity G."/>
            <person name="Hugenholtz P."/>
            <person name="Kyrpides N.C."/>
        </authorList>
    </citation>
    <scope>NUCLEOTIDE SEQUENCE [LARGE SCALE GENOMIC DNA]</scope>
    <source>
        <strain evidence="4 5">CGMCC 1.10685</strain>
    </source>
</reference>
<dbReference type="GO" id="GO:0004540">
    <property type="term" value="F:RNA nuclease activity"/>
    <property type="evidence" value="ECO:0007669"/>
    <property type="project" value="InterPro"/>
</dbReference>